<evidence type="ECO:0000313" key="2">
    <source>
        <dbReference type="Proteomes" id="UP000422744"/>
    </source>
</evidence>
<evidence type="ECO:0000313" key="1">
    <source>
        <dbReference type="EMBL" id="QGT16896.1"/>
    </source>
</evidence>
<dbReference type="EMBL" id="CP037426">
    <property type="protein sequence ID" value="QGT16896.1"/>
    <property type="molecule type" value="Genomic_DNA"/>
</dbReference>
<dbReference type="AlphaFoldDB" id="A0A6I6CMS6"/>
<name>A0A6I6CMS6_WOLPI</name>
<accession>A0A6I6CMS6</accession>
<reference evidence="1 2" key="1">
    <citation type="submission" date="2019-03" db="EMBL/GenBank/DDBJ databases">
        <title>Wolbachia endosymbiont of Haematobia irritans wIrr.</title>
        <authorList>
            <person name="Parry R.H."/>
            <person name="Asgari S."/>
        </authorList>
    </citation>
    <scope>NUCLEOTIDE SEQUENCE [LARGE SCALE GENOMIC DNA]</scope>
    <source>
        <strain evidence="2">wIrr</strain>
    </source>
</reference>
<protein>
    <submittedName>
        <fullName evidence="1">Uncharacterized protein</fullName>
    </submittedName>
</protein>
<gene>
    <name evidence="1" type="ORF">E0495_00140</name>
</gene>
<organism evidence="1 2">
    <name type="scientific">Wolbachia pipientis</name>
    <dbReference type="NCBI Taxonomy" id="955"/>
    <lineage>
        <taxon>Bacteria</taxon>
        <taxon>Pseudomonadati</taxon>
        <taxon>Pseudomonadota</taxon>
        <taxon>Alphaproteobacteria</taxon>
        <taxon>Rickettsiales</taxon>
        <taxon>Anaplasmataceae</taxon>
        <taxon>Wolbachieae</taxon>
        <taxon>Wolbachia</taxon>
    </lineage>
</organism>
<proteinExistence type="predicted"/>
<dbReference type="Proteomes" id="UP000422744">
    <property type="component" value="Chromosome"/>
</dbReference>
<sequence>MSVVNVSCRLAGGSQKRKTSLTNSASPLIMKLKLLYLLSPICRLKGKDYLMYRRLMFNFLQYIDTVCLYKTSSTSRFLSK</sequence>